<protein>
    <submittedName>
        <fullName evidence="1">Uncharacterized protein</fullName>
    </submittedName>
</protein>
<dbReference type="PANTHER" id="PTHR31438">
    <property type="entry name" value="LYSINE N-ACYLTRANSFERASE C17G9.06C-RELATED"/>
    <property type="match status" value="1"/>
</dbReference>
<reference evidence="1 2" key="1">
    <citation type="journal article" date="2020" name="bioRxiv">
        <title>Whole genome comparisons of ergot fungi reveals the divergence and evolution of species within the genus Claviceps are the result of varying mechanisms driving genome evolution and host range expansion.</title>
        <authorList>
            <person name="Wyka S.A."/>
            <person name="Mondo S.J."/>
            <person name="Liu M."/>
            <person name="Dettman J."/>
            <person name="Nalam V."/>
            <person name="Broders K.D."/>
        </authorList>
    </citation>
    <scope>NUCLEOTIDE SEQUENCE [LARGE SCALE GENOMIC DNA]</scope>
    <source>
        <strain evidence="1 2">LM576</strain>
    </source>
</reference>
<accession>A0A9P7TTT6</accession>
<keyword evidence="2" id="KW-1185">Reference proteome</keyword>
<evidence type="ECO:0000313" key="1">
    <source>
        <dbReference type="EMBL" id="KAG6114307.1"/>
    </source>
</evidence>
<comment type="caution">
    <text evidence="1">The sequence shown here is derived from an EMBL/GenBank/DDBJ whole genome shotgun (WGS) entry which is preliminary data.</text>
</comment>
<sequence length="70" mass="7747">MDVVGEPKGTNSTVIMYDLMHGFGVEHYVDLPNKRGVFVRCPRGRFFQLCPLGESDKVVGGLRIGLVPKL</sequence>
<dbReference type="GO" id="GO:0016410">
    <property type="term" value="F:N-acyltransferase activity"/>
    <property type="evidence" value="ECO:0007669"/>
    <property type="project" value="TreeGrafter"/>
</dbReference>
<name>A0A9P7TTT6_9HYPO</name>
<dbReference type="EMBL" id="SRQM01000267">
    <property type="protein sequence ID" value="KAG6114307.1"/>
    <property type="molecule type" value="Genomic_DNA"/>
</dbReference>
<organism evidence="1 2">
    <name type="scientific">Claviceps humidiphila</name>
    <dbReference type="NCBI Taxonomy" id="1294629"/>
    <lineage>
        <taxon>Eukaryota</taxon>
        <taxon>Fungi</taxon>
        <taxon>Dikarya</taxon>
        <taxon>Ascomycota</taxon>
        <taxon>Pezizomycotina</taxon>
        <taxon>Sordariomycetes</taxon>
        <taxon>Hypocreomycetidae</taxon>
        <taxon>Hypocreales</taxon>
        <taxon>Clavicipitaceae</taxon>
        <taxon>Claviceps</taxon>
    </lineage>
</organism>
<proteinExistence type="predicted"/>
<dbReference type="PANTHER" id="PTHR31438:SF7">
    <property type="entry name" value="ACYLTRANSFERASE MBTK_IUCB-LIKE CONSERVED DOMAIN-CONTAINING PROTEIN"/>
    <property type="match status" value="1"/>
</dbReference>
<gene>
    <name evidence="1" type="ORF">E4U13_003421</name>
</gene>
<dbReference type="Gene3D" id="3.40.630.30">
    <property type="match status" value="1"/>
</dbReference>
<dbReference type="Proteomes" id="UP000732380">
    <property type="component" value="Unassembled WGS sequence"/>
</dbReference>
<evidence type="ECO:0000313" key="2">
    <source>
        <dbReference type="Proteomes" id="UP000732380"/>
    </source>
</evidence>
<dbReference type="AlphaFoldDB" id="A0A9P7TTT6"/>